<dbReference type="EMBL" id="LR796208">
    <property type="protein sequence ID" value="CAB4127171.1"/>
    <property type="molecule type" value="Genomic_DNA"/>
</dbReference>
<proteinExistence type="predicted"/>
<accession>A0A6J5KYP1</accession>
<protein>
    <submittedName>
        <fullName evidence="1">Uncharacterized protein</fullName>
    </submittedName>
</protein>
<name>A0A6J5KYP1_9CAUD</name>
<reference evidence="1" key="1">
    <citation type="submission" date="2020-04" db="EMBL/GenBank/DDBJ databases">
        <authorList>
            <person name="Chiriac C."/>
            <person name="Salcher M."/>
            <person name="Ghai R."/>
            <person name="Kavagutti S V."/>
        </authorList>
    </citation>
    <scope>NUCLEOTIDE SEQUENCE</scope>
</reference>
<organism evidence="1">
    <name type="scientific">uncultured Caudovirales phage</name>
    <dbReference type="NCBI Taxonomy" id="2100421"/>
    <lineage>
        <taxon>Viruses</taxon>
        <taxon>Duplodnaviria</taxon>
        <taxon>Heunggongvirae</taxon>
        <taxon>Uroviricota</taxon>
        <taxon>Caudoviricetes</taxon>
        <taxon>Peduoviridae</taxon>
        <taxon>Maltschvirus</taxon>
        <taxon>Maltschvirus maltsch</taxon>
    </lineage>
</organism>
<evidence type="ECO:0000313" key="1">
    <source>
        <dbReference type="EMBL" id="CAB4127171.1"/>
    </source>
</evidence>
<gene>
    <name evidence="1" type="ORF">UFOVP84_64</name>
</gene>
<sequence>MKIQLSDFQNKPHITITEEEVNGAKLYIATSDIYWGADIYREARGITFDENGDVVVRPFAKFYDGIEETPFTDLIIEGAKYYKNVHGHTVTPIVIDGKVFFKTKESFYSTEAQECQLAFAADENIVKFCNYMKLLNMTPIFKYDFLDGLTLLDIRRFDGLHILRVTSEYLAKCHNLDIVKKIEGTLDKSPYFMVLRNRKRVKMG</sequence>